<dbReference type="EMBL" id="BEGY01000002">
    <property type="protein sequence ID" value="GAX73011.1"/>
    <property type="molecule type" value="Genomic_DNA"/>
</dbReference>
<gene>
    <name evidence="2" type="ORF">CEUSTIGMA_g463.t1</name>
</gene>
<evidence type="ECO:0000313" key="3">
    <source>
        <dbReference type="Proteomes" id="UP000232323"/>
    </source>
</evidence>
<evidence type="ECO:0000259" key="1">
    <source>
        <dbReference type="Pfam" id="PF05368"/>
    </source>
</evidence>
<dbReference type="Pfam" id="PF05368">
    <property type="entry name" value="NmrA"/>
    <property type="match status" value="1"/>
</dbReference>
<dbReference type="InterPro" id="IPR008030">
    <property type="entry name" value="NmrA-like"/>
</dbReference>
<keyword evidence="3" id="KW-1185">Reference proteome</keyword>
<dbReference type="PANTHER" id="PTHR43162">
    <property type="match status" value="1"/>
</dbReference>
<dbReference type="InterPro" id="IPR051604">
    <property type="entry name" value="Ergot_Alk_Oxidoreductase"/>
</dbReference>
<name>A0A250WQE2_9CHLO</name>
<dbReference type="STRING" id="1157962.A0A250WQE2"/>
<dbReference type="Gene3D" id="3.90.25.10">
    <property type="entry name" value="UDP-galactose 4-epimerase, domain 1"/>
    <property type="match status" value="1"/>
</dbReference>
<dbReference type="Proteomes" id="UP000232323">
    <property type="component" value="Unassembled WGS sequence"/>
</dbReference>
<dbReference type="OrthoDB" id="9997102at2759"/>
<feature type="domain" description="NmrA-like" evidence="1">
    <location>
        <begin position="2"/>
        <end position="292"/>
    </location>
</feature>
<sequence>MNILVASATANTGSKLVEILSANGGVKIKALVRNPASDGAKALAALPNVTIVTGDFSNAESIKTALVGIDRAFLVSPAGDDTQYDREVAFISAAAEAGVEAVVRISTYGALIGLTAKCVYAKAHARIEKYVEEHNSRVIDLQPNWFMSNWLSSAAEAKATGKITMPVADKLRATAMVDTRDVAGAAAAILLQPKSKLEEFIKLRYVQVHGPELKTFAEKAEALSKATGKTISVNIIAPEAFSSMLQGYGMSEYFANSFTDTIMTVGGAKSGERPHDTECSPLLLEVWKPKYTVDMWAQDHASMFA</sequence>
<evidence type="ECO:0000313" key="2">
    <source>
        <dbReference type="EMBL" id="GAX73011.1"/>
    </source>
</evidence>
<dbReference type="Gene3D" id="3.40.50.720">
    <property type="entry name" value="NAD(P)-binding Rossmann-like Domain"/>
    <property type="match status" value="1"/>
</dbReference>
<dbReference type="SUPFAM" id="SSF51735">
    <property type="entry name" value="NAD(P)-binding Rossmann-fold domains"/>
    <property type="match status" value="1"/>
</dbReference>
<organism evidence="2 3">
    <name type="scientific">Chlamydomonas eustigma</name>
    <dbReference type="NCBI Taxonomy" id="1157962"/>
    <lineage>
        <taxon>Eukaryota</taxon>
        <taxon>Viridiplantae</taxon>
        <taxon>Chlorophyta</taxon>
        <taxon>core chlorophytes</taxon>
        <taxon>Chlorophyceae</taxon>
        <taxon>CS clade</taxon>
        <taxon>Chlamydomonadales</taxon>
        <taxon>Chlamydomonadaceae</taxon>
        <taxon>Chlamydomonas</taxon>
    </lineage>
</organism>
<dbReference type="PANTHER" id="PTHR43162:SF1">
    <property type="entry name" value="PRESTALK A DIFFERENTIATION PROTEIN A"/>
    <property type="match status" value="1"/>
</dbReference>
<dbReference type="InterPro" id="IPR036291">
    <property type="entry name" value="NAD(P)-bd_dom_sf"/>
</dbReference>
<comment type="caution">
    <text evidence="2">The sequence shown here is derived from an EMBL/GenBank/DDBJ whole genome shotgun (WGS) entry which is preliminary data.</text>
</comment>
<proteinExistence type="predicted"/>
<accession>A0A250WQE2</accession>
<protein>
    <recommendedName>
        <fullName evidence="1">NmrA-like domain-containing protein</fullName>
    </recommendedName>
</protein>
<reference evidence="2 3" key="1">
    <citation type="submission" date="2017-08" db="EMBL/GenBank/DDBJ databases">
        <title>Acidophilic green algal genome provides insights into adaptation to an acidic environment.</title>
        <authorList>
            <person name="Hirooka S."/>
            <person name="Hirose Y."/>
            <person name="Kanesaki Y."/>
            <person name="Higuchi S."/>
            <person name="Fujiwara T."/>
            <person name="Onuma R."/>
            <person name="Era A."/>
            <person name="Ohbayashi R."/>
            <person name="Uzuka A."/>
            <person name="Nozaki H."/>
            <person name="Yoshikawa H."/>
            <person name="Miyagishima S.Y."/>
        </authorList>
    </citation>
    <scope>NUCLEOTIDE SEQUENCE [LARGE SCALE GENOMIC DNA]</scope>
    <source>
        <strain evidence="2 3">NIES-2499</strain>
    </source>
</reference>
<dbReference type="AlphaFoldDB" id="A0A250WQE2"/>